<keyword evidence="1" id="KW-0479">Metal-binding</keyword>
<sequence length="335" mass="37883">MCRLYHVNCSCFQHRSGDPLAVLGFPRTVATILVNCEDNSQSHFGYNHSVANPPCLSQPATTLVQDGFCSHCLSSRTWTGVGPRPDAEMVGIGEQIATHAEEFSTIFGRYLRSFESGIPEINAFRLFDRRVRETFDYVFLAIANLAFEIYLRESDARAQGARYVYPNKNAIINLWKHLGVVRRYNMVAEANAPVREVSPPLPQLLEHAELSDLTEEDCCIRGNPMGRRRERQEDQRAEYPCKTPCGHVFGYNCIYNWIIGHQNHNCPMCRATFSPSTYQFPDQDDGSRMWLVVLIQDINIYPTPPPTLPPPRTPSLPPTLASSSSRGESRRNLSN</sequence>
<keyword evidence="1" id="KW-0863">Zinc-finger</keyword>
<evidence type="ECO:0000313" key="4">
    <source>
        <dbReference type="EMBL" id="CAG8972993.1"/>
    </source>
</evidence>
<evidence type="ECO:0000259" key="3">
    <source>
        <dbReference type="PROSITE" id="PS50089"/>
    </source>
</evidence>
<dbReference type="EMBL" id="CAJVRM010000059">
    <property type="protein sequence ID" value="CAG8972993.1"/>
    <property type="molecule type" value="Genomic_DNA"/>
</dbReference>
<dbReference type="Proteomes" id="UP000701801">
    <property type="component" value="Unassembled WGS sequence"/>
</dbReference>
<feature type="compositionally biased region" description="Pro residues" evidence="2">
    <location>
        <begin position="303"/>
        <end position="317"/>
    </location>
</feature>
<organism evidence="4 5">
    <name type="scientific">Hymenoscyphus albidus</name>
    <dbReference type="NCBI Taxonomy" id="595503"/>
    <lineage>
        <taxon>Eukaryota</taxon>
        <taxon>Fungi</taxon>
        <taxon>Dikarya</taxon>
        <taxon>Ascomycota</taxon>
        <taxon>Pezizomycotina</taxon>
        <taxon>Leotiomycetes</taxon>
        <taxon>Helotiales</taxon>
        <taxon>Helotiaceae</taxon>
        <taxon>Hymenoscyphus</taxon>
    </lineage>
</organism>
<comment type="caution">
    <text evidence="4">The sequence shown here is derived from an EMBL/GenBank/DDBJ whole genome shotgun (WGS) entry which is preliminary data.</text>
</comment>
<evidence type="ECO:0000256" key="2">
    <source>
        <dbReference type="SAM" id="MobiDB-lite"/>
    </source>
</evidence>
<protein>
    <recommendedName>
        <fullName evidence="3">RING-type domain-containing protein</fullName>
    </recommendedName>
</protein>
<dbReference type="AlphaFoldDB" id="A0A9N9LFV6"/>
<keyword evidence="1" id="KW-0862">Zinc</keyword>
<feature type="region of interest" description="Disordered" evidence="2">
    <location>
        <begin position="303"/>
        <end position="335"/>
    </location>
</feature>
<accession>A0A9N9LFV6</accession>
<feature type="domain" description="RING-type" evidence="3">
    <location>
        <begin position="244"/>
        <end position="270"/>
    </location>
</feature>
<reference evidence="4" key="1">
    <citation type="submission" date="2021-07" db="EMBL/GenBank/DDBJ databases">
        <authorList>
            <person name="Durling M."/>
        </authorList>
    </citation>
    <scope>NUCLEOTIDE SEQUENCE</scope>
</reference>
<dbReference type="OrthoDB" id="3801431at2759"/>
<proteinExistence type="predicted"/>
<dbReference type="Pfam" id="PF13639">
    <property type="entry name" value="zf-RING_2"/>
    <property type="match status" value="1"/>
</dbReference>
<dbReference type="SUPFAM" id="SSF57850">
    <property type="entry name" value="RING/U-box"/>
    <property type="match status" value="1"/>
</dbReference>
<evidence type="ECO:0000313" key="5">
    <source>
        <dbReference type="Proteomes" id="UP000701801"/>
    </source>
</evidence>
<dbReference type="Gene3D" id="3.30.40.10">
    <property type="entry name" value="Zinc/RING finger domain, C3HC4 (zinc finger)"/>
    <property type="match status" value="1"/>
</dbReference>
<keyword evidence="5" id="KW-1185">Reference proteome</keyword>
<dbReference type="GO" id="GO:0008270">
    <property type="term" value="F:zinc ion binding"/>
    <property type="evidence" value="ECO:0007669"/>
    <property type="project" value="UniProtKB-KW"/>
</dbReference>
<dbReference type="InterPro" id="IPR013083">
    <property type="entry name" value="Znf_RING/FYVE/PHD"/>
</dbReference>
<dbReference type="InterPro" id="IPR001841">
    <property type="entry name" value="Znf_RING"/>
</dbReference>
<gene>
    <name evidence="4" type="ORF">HYALB_00007840</name>
</gene>
<name>A0A9N9LFV6_9HELO</name>
<evidence type="ECO:0000256" key="1">
    <source>
        <dbReference type="PROSITE-ProRule" id="PRU00175"/>
    </source>
</evidence>
<dbReference type="PROSITE" id="PS50089">
    <property type="entry name" value="ZF_RING_2"/>
    <property type="match status" value="1"/>
</dbReference>